<reference evidence="1 2" key="1">
    <citation type="submission" date="2018-10" db="EMBL/GenBank/DDBJ databases">
        <title>Genomic Encyclopedia of Archaeal and Bacterial Type Strains, Phase II (KMG-II): from individual species to whole genera.</title>
        <authorList>
            <person name="Goeker M."/>
        </authorList>
    </citation>
    <scope>NUCLEOTIDE SEQUENCE [LARGE SCALE GENOMIC DNA]</scope>
    <source>
        <strain evidence="1 2">DSM 14219</strain>
    </source>
</reference>
<keyword evidence="2" id="KW-1185">Reference proteome</keyword>
<protein>
    <submittedName>
        <fullName evidence="1">Uncharacterized protein</fullName>
    </submittedName>
</protein>
<organism evidence="1 2">
    <name type="scientific">Chryseobacterium defluvii</name>
    <dbReference type="NCBI Taxonomy" id="160396"/>
    <lineage>
        <taxon>Bacteria</taxon>
        <taxon>Pseudomonadati</taxon>
        <taxon>Bacteroidota</taxon>
        <taxon>Flavobacteriia</taxon>
        <taxon>Flavobacteriales</taxon>
        <taxon>Weeksellaceae</taxon>
        <taxon>Chryseobacterium group</taxon>
        <taxon>Chryseobacterium</taxon>
    </lineage>
</organism>
<dbReference type="OrthoDB" id="1274167at2"/>
<sequence length="85" mass="9419">MENADKPISPTFIKFTENGNPRPVSEYEVSRGGYSDFSIGLTKREYFAGLALQGLVGNTHNNSPKFIAEVAIKISDELLKQLENN</sequence>
<proteinExistence type="predicted"/>
<dbReference type="EMBL" id="RBXB01000001">
    <property type="protein sequence ID" value="RKT01061.1"/>
    <property type="molecule type" value="Genomic_DNA"/>
</dbReference>
<evidence type="ECO:0000313" key="2">
    <source>
        <dbReference type="Proteomes" id="UP000272428"/>
    </source>
</evidence>
<accession>A0A495SLB5</accession>
<name>A0A495SLB5_9FLAO</name>
<comment type="caution">
    <text evidence="1">The sequence shown here is derived from an EMBL/GenBank/DDBJ whole genome shotgun (WGS) entry which is preliminary data.</text>
</comment>
<dbReference type="Proteomes" id="UP000272428">
    <property type="component" value="Unassembled WGS sequence"/>
</dbReference>
<evidence type="ECO:0000313" key="1">
    <source>
        <dbReference type="EMBL" id="RKT01061.1"/>
    </source>
</evidence>
<dbReference type="AlphaFoldDB" id="A0A495SLB5"/>
<dbReference type="RefSeq" id="WP_121460007.1">
    <property type="nucleotide sequence ID" value="NZ_RBXB01000001.1"/>
</dbReference>
<gene>
    <name evidence="1" type="ORF">BCF58_0272</name>
</gene>